<dbReference type="Gene3D" id="1.20.1510.10">
    <property type="entry name" value="Cation efflux protein transmembrane domain"/>
    <property type="match status" value="1"/>
</dbReference>
<dbReference type="SUPFAM" id="SSF160240">
    <property type="entry name" value="Cation efflux protein cytoplasmic domain-like"/>
    <property type="match status" value="1"/>
</dbReference>
<feature type="compositionally biased region" description="Basic and acidic residues" evidence="6">
    <location>
        <begin position="145"/>
        <end position="163"/>
    </location>
</feature>
<protein>
    <submittedName>
        <fullName evidence="9">Metal tolerance protein</fullName>
    </submittedName>
</protein>
<evidence type="ECO:0000259" key="8">
    <source>
        <dbReference type="Pfam" id="PF01545"/>
    </source>
</evidence>
<dbReference type="InterPro" id="IPR036837">
    <property type="entry name" value="Cation_efflux_CTD_sf"/>
</dbReference>
<feature type="region of interest" description="Disordered" evidence="6">
    <location>
        <begin position="663"/>
        <end position="715"/>
    </location>
</feature>
<evidence type="ECO:0000256" key="6">
    <source>
        <dbReference type="SAM" id="MobiDB-lite"/>
    </source>
</evidence>
<feature type="transmembrane region" description="Helical" evidence="7">
    <location>
        <begin position="792"/>
        <end position="813"/>
    </location>
</feature>
<dbReference type="InterPro" id="IPR027469">
    <property type="entry name" value="Cation_efflux_TMD_sf"/>
</dbReference>
<evidence type="ECO:0000256" key="2">
    <source>
        <dbReference type="ARBA" id="ARBA00022448"/>
    </source>
</evidence>
<dbReference type="FunFam" id="3.30.70.1350:FF:000004">
    <property type="entry name" value="Cation diffusion facilitator 10"/>
    <property type="match status" value="1"/>
</dbReference>
<feature type="compositionally biased region" description="Basic and acidic residues" evidence="6">
    <location>
        <begin position="64"/>
        <end position="96"/>
    </location>
</feature>
<proteinExistence type="predicted"/>
<accession>A0A8H8UD81</accession>
<dbReference type="Gene3D" id="3.30.70.1350">
    <property type="entry name" value="Cation efflux protein, cytoplasmic domain"/>
    <property type="match status" value="1"/>
</dbReference>
<dbReference type="PANTHER" id="PTHR43840">
    <property type="entry name" value="MITOCHONDRIAL METAL TRANSPORTER 1-RELATED"/>
    <property type="match status" value="1"/>
</dbReference>
<evidence type="ECO:0000256" key="5">
    <source>
        <dbReference type="ARBA" id="ARBA00023136"/>
    </source>
</evidence>
<reference evidence="9 10" key="1">
    <citation type="submission" date="2018-05" db="EMBL/GenBank/DDBJ databases">
        <title>Genome sequencing and assembly of the regulated plant pathogen Lachnellula willkommii and related sister species for the development of diagnostic species identification markers.</title>
        <authorList>
            <person name="Giroux E."/>
            <person name="Bilodeau G."/>
        </authorList>
    </citation>
    <scope>NUCLEOTIDE SEQUENCE [LARGE SCALE GENOMIC DNA]</scope>
    <source>
        <strain evidence="9 10">CBS 197.66</strain>
    </source>
</reference>
<keyword evidence="3 7" id="KW-0812">Transmembrane</keyword>
<dbReference type="GO" id="GO:0016020">
    <property type="term" value="C:membrane"/>
    <property type="evidence" value="ECO:0007669"/>
    <property type="project" value="UniProtKB-SubCell"/>
</dbReference>
<comment type="subcellular location">
    <subcellularLocation>
        <location evidence="1">Membrane</location>
        <topology evidence="1">Multi-pass membrane protein</topology>
    </subcellularLocation>
</comment>
<evidence type="ECO:0000256" key="1">
    <source>
        <dbReference type="ARBA" id="ARBA00004141"/>
    </source>
</evidence>
<dbReference type="AlphaFoldDB" id="A0A8H8UD81"/>
<feature type="transmembrane region" description="Helical" evidence="7">
    <location>
        <begin position="834"/>
        <end position="852"/>
    </location>
</feature>
<evidence type="ECO:0000313" key="10">
    <source>
        <dbReference type="Proteomes" id="UP000462212"/>
    </source>
</evidence>
<keyword evidence="10" id="KW-1185">Reference proteome</keyword>
<dbReference type="OrthoDB" id="78296at2759"/>
<sequence length="1069" mass="120500">MAGDIAQAATETPEPPRKKKSLFSKKVIAQVAEAAEGVAFFSRSSELFPQRLEEEEQRRQKKALKFERKRSSASLEKEPSPQEEKRRRISKDRDLYSSDEDAGASSTRRYHRESTTSTPGSRSRKSRSASAQKNQASPTSPAVRYSRDLRAAKKEEPVAKPETKGYISLSESDDEDVKPFGPRNEPIILDDDDIYSISQQPKPPVDLDPELSDEEFPELLQQARERERLKVLAREKESKSFEEQNHTSNELDDDIFQAESSKAVVDPIIEILVSSQIDGTRPLLVKRKVSQRLRELRLAWCDYQTNDGQKMASEIQDSIFLTWKGKRLYDVTNCKSLNLNIDSSGKVSSQGEGVDNGRVHLEAWTEDIFNAYQKKQAAKLQREQDGVGEDEEEVIEEQVVVKRMRLILKSRELGETKMTVKPTTLIQKLINAFRQDKKVAEHQERIRNWRTWMYIFYYLVNLPSIDLPEDLPGPVHHVNQQLFNFADPVRTGNLTSPPQYGRIPKLRGWLPLSSEDASSMVTHGQGALTSLIKSRSSASLQNIQHRSSSIVGGRDTPDEEAGNRPGLVRRNSRDPSEHDEFRRSAGDERRMSAVLFGPQMRSQRLIGSSNPRYRWERYWKTEEELKGMKKPIREYYERTNSLLQQYIYIDRLLDSSLPHDLLNEYNDTPSSSSLGGSGLQNVEVPPTITEEPRTPNSEATDASSKGNGAAALTKKVKRTPREIYKISDEQTPLLEADDDEDGPKPEIPGLEDDSVESGDRIVQIAIYVNLAANAILLAGKIAVIVLTSSLSVLASLVDAALDFLSTGIVWTTTKMIERQDQYHYPVGRRRLEPIGVLVFSVIMITSFFQVGLECISRLRSGDHSIIQLGLPAIIIMSSTVFIKALCWFFCRLIKNSSVQALAQDAMTDVIFNIFSIIFPLSKDDRSEFTASANNVLVGYYAELWWLDALGGLLLSLFVIFNWAGTSAGHIRNLTGAAATADERNVLLYLTMRFAKTIKQIQGLQAYHAGDKLNVEVDIVLDENMSLRDSHDLGESLQYVLESVPTVDRAFVHQDYAGWNLPTHMQQQGA</sequence>
<feature type="compositionally biased region" description="Basic and acidic residues" evidence="6">
    <location>
        <begin position="571"/>
        <end position="590"/>
    </location>
</feature>
<feature type="region of interest" description="Disordered" evidence="6">
    <location>
        <begin position="727"/>
        <end position="754"/>
    </location>
</feature>
<gene>
    <name evidence="9" type="primary">MTP3_0</name>
    <name evidence="9" type="ORF">LSUB1_G002818</name>
</gene>
<dbReference type="PANTHER" id="PTHR43840:SF4">
    <property type="entry name" value="CDF DIVALENT METAL CATION TRANSPORTER (EUROFUNG)"/>
    <property type="match status" value="1"/>
</dbReference>
<organism evidence="9 10">
    <name type="scientific">Lachnellula subtilissima</name>
    <dbReference type="NCBI Taxonomy" id="602034"/>
    <lineage>
        <taxon>Eukaryota</taxon>
        <taxon>Fungi</taxon>
        <taxon>Dikarya</taxon>
        <taxon>Ascomycota</taxon>
        <taxon>Pezizomycotina</taxon>
        <taxon>Leotiomycetes</taxon>
        <taxon>Helotiales</taxon>
        <taxon>Lachnaceae</taxon>
        <taxon>Lachnellula</taxon>
    </lineage>
</organism>
<keyword evidence="2" id="KW-0813">Transport</keyword>
<evidence type="ECO:0000313" key="9">
    <source>
        <dbReference type="EMBL" id="TVY39458.1"/>
    </source>
</evidence>
<dbReference type="GO" id="GO:0008324">
    <property type="term" value="F:monoatomic cation transmembrane transporter activity"/>
    <property type="evidence" value="ECO:0007669"/>
    <property type="project" value="InterPro"/>
</dbReference>
<feature type="transmembrane region" description="Helical" evidence="7">
    <location>
        <begin position="943"/>
        <end position="963"/>
    </location>
</feature>
<feature type="transmembrane region" description="Helical" evidence="7">
    <location>
        <begin position="764"/>
        <end position="786"/>
    </location>
</feature>
<feature type="transmembrane region" description="Helical" evidence="7">
    <location>
        <begin position="864"/>
        <end position="889"/>
    </location>
</feature>
<feature type="region of interest" description="Disordered" evidence="6">
    <location>
        <begin position="542"/>
        <end position="590"/>
    </location>
</feature>
<feature type="region of interest" description="Disordered" evidence="6">
    <location>
        <begin position="43"/>
        <end position="188"/>
    </location>
</feature>
<evidence type="ECO:0000256" key="3">
    <source>
        <dbReference type="ARBA" id="ARBA00022692"/>
    </source>
</evidence>
<dbReference type="GO" id="GO:0030003">
    <property type="term" value="P:intracellular monoatomic cation homeostasis"/>
    <property type="evidence" value="ECO:0007669"/>
    <property type="project" value="UniProtKB-ARBA"/>
</dbReference>
<dbReference type="InterPro" id="IPR058533">
    <property type="entry name" value="Cation_efflux_TM"/>
</dbReference>
<evidence type="ECO:0000256" key="4">
    <source>
        <dbReference type="ARBA" id="ARBA00022989"/>
    </source>
</evidence>
<keyword evidence="4 7" id="KW-1133">Transmembrane helix</keyword>
<dbReference type="Pfam" id="PF01545">
    <property type="entry name" value="Cation_efflux"/>
    <property type="match status" value="1"/>
</dbReference>
<evidence type="ECO:0000256" key="7">
    <source>
        <dbReference type="SAM" id="Phobius"/>
    </source>
</evidence>
<feature type="compositionally biased region" description="Polar residues" evidence="6">
    <location>
        <begin position="694"/>
        <end position="706"/>
    </location>
</feature>
<dbReference type="SUPFAM" id="SSF161111">
    <property type="entry name" value="Cation efflux protein transmembrane domain-like"/>
    <property type="match status" value="1"/>
</dbReference>
<dbReference type="Proteomes" id="UP000462212">
    <property type="component" value="Unassembled WGS sequence"/>
</dbReference>
<dbReference type="FunFam" id="1.20.1510.10:FF:000005">
    <property type="entry name" value="Putative Cation diffusion facilitator 1"/>
    <property type="match status" value="1"/>
</dbReference>
<dbReference type="GO" id="GO:0098771">
    <property type="term" value="P:inorganic ion homeostasis"/>
    <property type="evidence" value="ECO:0007669"/>
    <property type="project" value="UniProtKB-ARBA"/>
</dbReference>
<comment type="caution">
    <text evidence="9">The sequence shown here is derived from an EMBL/GenBank/DDBJ whole genome shotgun (WGS) entry which is preliminary data.</text>
</comment>
<name>A0A8H8UD81_9HELO</name>
<feature type="domain" description="Cation efflux protein transmembrane" evidence="8">
    <location>
        <begin position="767"/>
        <end position="963"/>
    </location>
</feature>
<dbReference type="InterPro" id="IPR050291">
    <property type="entry name" value="CDF_Transporter"/>
</dbReference>
<keyword evidence="5 7" id="KW-0472">Membrane</keyword>
<dbReference type="EMBL" id="QGMJ01000227">
    <property type="protein sequence ID" value="TVY39458.1"/>
    <property type="molecule type" value="Genomic_DNA"/>
</dbReference>
<feature type="region of interest" description="Disordered" evidence="6">
    <location>
        <begin position="1"/>
        <end position="21"/>
    </location>
</feature>